<dbReference type="PRINTS" id="PR01410">
    <property type="entry name" value="CCBIOGENESIS"/>
</dbReference>
<proteinExistence type="inferred from homology"/>
<feature type="transmembrane region" description="Helical" evidence="3">
    <location>
        <begin position="344"/>
        <end position="362"/>
    </location>
</feature>
<keyword evidence="3" id="KW-1133">Transmembrane helix</keyword>
<evidence type="ECO:0000256" key="3">
    <source>
        <dbReference type="SAM" id="Phobius"/>
    </source>
</evidence>
<feature type="transmembrane region" description="Helical" evidence="3">
    <location>
        <begin position="109"/>
        <end position="125"/>
    </location>
</feature>
<dbReference type="PANTHER" id="PTHR43653:SF1">
    <property type="entry name" value="CYTOCHROME C-TYPE BIOGENESIS PROTEIN CCMF"/>
    <property type="match status" value="1"/>
</dbReference>
<dbReference type="eggNOG" id="COG1138">
    <property type="taxonomic scope" value="Bacteria"/>
</dbReference>
<keyword evidence="3" id="KW-0812">Transmembrane</keyword>
<accession>H6L0R7</accession>
<keyword evidence="2" id="KW-0201">Cytochrome c-type biogenesis</keyword>
<dbReference type="PANTHER" id="PTHR43653">
    <property type="entry name" value="CYTOCHROME C ASSEMBLY PROTEIN-RELATED"/>
    <property type="match status" value="1"/>
</dbReference>
<feature type="transmembrane region" description="Helical" evidence="3">
    <location>
        <begin position="54"/>
        <end position="75"/>
    </location>
</feature>
<dbReference type="STRING" id="984262.SGRA_1869"/>
<keyword evidence="3" id="KW-0472">Membrane</keyword>
<organism evidence="5 6">
    <name type="scientific">Saprospira grandis (strain Lewin)</name>
    <dbReference type="NCBI Taxonomy" id="984262"/>
    <lineage>
        <taxon>Bacteria</taxon>
        <taxon>Pseudomonadati</taxon>
        <taxon>Bacteroidota</taxon>
        <taxon>Saprospiria</taxon>
        <taxon>Saprospirales</taxon>
        <taxon>Saprospiraceae</taxon>
        <taxon>Saprospira</taxon>
    </lineage>
</organism>
<dbReference type="GO" id="GO:0017004">
    <property type="term" value="P:cytochrome complex assembly"/>
    <property type="evidence" value="ECO:0007669"/>
    <property type="project" value="UniProtKB-KW"/>
</dbReference>
<evidence type="ECO:0000313" key="5">
    <source>
        <dbReference type="EMBL" id="AFC24603.1"/>
    </source>
</evidence>
<dbReference type="KEGG" id="sgn:SGRA_1869"/>
<feature type="transmembrane region" description="Helical" evidence="3">
    <location>
        <begin position="12"/>
        <end position="33"/>
    </location>
</feature>
<dbReference type="RefSeq" id="WP_015692228.1">
    <property type="nucleotide sequence ID" value="NC_016940.1"/>
</dbReference>
<dbReference type="InterPro" id="IPR003567">
    <property type="entry name" value="Cyt_c_biogenesis"/>
</dbReference>
<feature type="transmembrane region" description="Helical" evidence="3">
    <location>
        <begin position="532"/>
        <end position="552"/>
    </location>
</feature>
<feature type="transmembrane region" description="Helical" evidence="3">
    <location>
        <begin position="471"/>
        <end position="493"/>
    </location>
</feature>
<gene>
    <name evidence="5" type="primary">ccmF</name>
    <name evidence="5" type="ordered locus">SGRA_1869</name>
</gene>
<feature type="transmembrane region" description="Helical" evidence="3">
    <location>
        <begin position="132"/>
        <end position="154"/>
    </location>
</feature>
<evidence type="ECO:0000313" key="6">
    <source>
        <dbReference type="Proteomes" id="UP000007519"/>
    </source>
</evidence>
<feature type="transmembrane region" description="Helical" evidence="3">
    <location>
        <begin position="382"/>
        <end position="407"/>
    </location>
</feature>
<feature type="transmembrane region" description="Helical" evidence="3">
    <location>
        <begin position="806"/>
        <end position="823"/>
    </location>
</feature>
<dbReference type="OrthoDB" id="9761451at2"/>
<feature type="transmembrane region" description="Helical" evidence="3">
    <location>
        <begin position="239"/>
        <end position="260"/>
    </location>
</feature>
<dbReference type="HOGENOM" id="CLU_015041_3_0_10"/>
<dbReference type="Pfam" id="PF01578">
    <property type="entry name" value="Cytochrom_C_asm"/>
    <property type="match status" value="1"/>
</dbReference>
<feature type="transmembrane region" description="Helical" evidence="3">
    <location>
        <begin position="499"/>
        <end position="520"/>
    </location>
</feature>
<dbReference type="GO" id="GO:0020037">
    <property type="term" value="F:heme binding"/>
    <property type="evidence" value="ECO:0007669"/>
    <property type="project" value="InterPro"/>
</dbReference>
<feature type="transmembrane region" description="Helical" evidence="3">
    <location>
        <begin position="308"/>
        <end position="324"/>
    </location>
</feature>
<feature type="transmembrane region" description="Helical" evidence="3">
    <location>
        <begin position="208"/>
        <end position="227"/>
    </location>
</feature>
<evidence type="ECO:0000256" key="2">
    <source>
        <dbReference type="ARBA" id="ARBA00022748"/>
    </source>
</evidence>
<evidence type="ECO:0000256" key="1">
    <source>
        <dbReference type="ARBA" id="ARBA00009186"/>
    </source>
</evidence>
<comment type="similarity">
    <text evidence="1">Belongs to the CcmF/CycK/Ccl1/NrfE/CcsA family.</text>
</comment>
<dbReference type="AlphaFoldDB" id="H6L0R7"/>
<protein>
    <submittedName>
        <fullName evidence="5">Cytochrome c assembly protein</fullName>
    </submittedName>
</protein>
<feature type="domain" description="Cytochrome c assembly protein" evidence="4">
    <location>
        <begin position="105"/>
        <end position="326"/>
    </location>
</feature>
<feature type="transmembrane region" description="Helical" evidence="3">
    <location>
        <begin position="280"/>
        <end position="296"/>
    </location>
</feature>
<sequence length="836" mass="94148">MNYEGEHLWPGIIGHGLIVLAFVSSLLALWAYAGATNSRADLATSRDWKRIGRWGFGIHGLSILGVIGLLFYIMIARYYEYEYVWGHTSDSLPFQYIFSAFWEGQEGSFLLWMFWHVVLGFVLMSRKDKWEAPVLAVFGLVQAFLTSMILGFYFGEGDDRIGSNPFVLLRNVHEAPIFNMPNYLQSIEGTGLNPLLQNYWMTIHPPTLFLGFASTLVPFAFAIAGLWTKEHKAWIKPALTWSLFSGAILGTGILMGGAWAYEALSFGGYWAWDPVENASLVPWIIMLAGTHTALVARNSPHSIRSTYLFFILSFILIVYSTFLTRSGVLGETSVHAFTEMGLEWQLILFMGAVSIWPLVLYVKAKKEIPSVEKEESSYSREFWMFVGALVLLFSSILITATTSIPVWNKLADAFSALVGGGDITNIAPPEDEVAHHNRYQLWIGVLIGFLSGISVLLRYRSREISASFGRFLGLHLGLALVLSVVITVPLMLWSSIVAWQYWLLVGSGIFTVITNLDYIVSVLRGNIKVAGAPVAHIGFGLLMVGVVFSGALKRPISEGFTSIEVNDINPQSNKNVLVVKGQPVPIADGYTVEYSRDWAEGNQQFFELKFTKKDPAGNILEEFITSPNVIRDSLPKGKFKFRAANPNTRHYFEKDIFTLAIPHWAFEDPEASKEEEEAAKWESHIIEQGDTFFTPGHYVVFDQIGTELPQNEAYKFQEGDIPITAILKVYELNSDSFYLAKPFLYIRDNRPLNIPFELKELGLDFRFAQVLPESKDRMKMQFDVRSHSPEKAYVVVQALVFPGINWVWIGSIMMMIGLLMGMFQRMGKIKSKKLEI</sequence>
<dbReference type="GO" id="GO:0015232">
    <property type="term" value="F:heme transmembrane transporter activity"/>
    <property type="evidence" value="ECO:0007669"/>
    <property type="project" value="InterPro"/>
</dbReference>
<dbReference type="InterPro" id="IPR002541">
    <property type="entry name" value="Cyt_c_assembly"/>
</dbReference>
<reference evidence="5 6" key="1">
    <citation type="journal article" date="2012" name="Stand. Genomic Sci.">
        <title>Complete genome sequencing and analysis of Saprospira grandis str. Lewin, a predatory marine bacterium.</title>
        <authorList>
            <person name="Saw J.H."/>
            <person name="Yuryev A."/>
            <person name="Kanbe M."/>
            <person name="Hou S."/>
            <person name="Young A.G."/>
            <person name="Aizawa S."/>
            <person name="Alam M."/>
        </authorList>
    </citation>
    <scope>NUCLEOTIDE SEQUENCE [LARGE SCALE GENOMIC DNA]</scope>
    <source>
        <strain evidence="5 6">Lewin</strain>
    </source>
</reference>
<dbReference type="Proteomes" id="UP000007519">
    <property type="component" value="Chromosome"/>
</dbReference>
<name>H6L0R7_SAPGL</name>
<keyword evidence="6" id="KW-1185">Reference proteome</keyword>
<evidence type="ECO:0000259" key="4">
    <source>
        <dbReference type="Pfam" id="PF01578"/>
    </source>
</evidence>
<dbReference type="GO" id="GO:0016020">
    <property type="term" value="C:membrane"/>
    <property type="evidence" value="ECO:0007669"/>
    <property type="project" value="InterPro"/>
</dbReference>
<dbReference type="EMBL" id="CP002831">
    <property type="protein sequence ID" value="AFC24603.1"/>
    <property type="molecule type" value="Genomic_DNA"/>
</dbReference>
<feature type="transmembrane region" description="Helical" evidence="3">
    <location>
        <begin position="439"/>
        <end position="459"/>
    </location>
</feature>